<gene>
    <name evidence="3" type="ORF">D0809_30355</name>
</gene>
<dbReference type="PANTHER" id="PTHR11733:SF167">
    <property type="entry name" value="FI17812P1-RELATED"/>
    <property type="match status" value="1"/>
</dbReference>
<dbReference type="SUPFAM" id="SSF55486">
    <property type="entry name" value="Metalloproteases ('zincins'), catalytic domain"/>
    <property type="match status" value="1"/>
</dbReference>
<dbReference type="GO" id="GO:0005886">
    <property type="term" value="C:plasma membrane"/>
    <property type="evidence" value="ECO:0007669"/>
    <property type="project" value="TreeGrafter"/>
</dbReference>
<feature type="domain" description="Peptidase M13 C-terminal" evidence="2">
    <location>
        <begin position="1"/>
        <end position="64"/>
    </location>
</feature>
<dbReference type="InterPro" id="IPR018497">
    <property type="entry name" value="Peptidase_M13_C"/>
</dbReference>
<evidence type="ECO:0000313" key="3">
    <source>
        <dbReference type="EMBL" id="TEB40488.1"/>
    </source>
</evidence>
<dbReference type="Pfam" id="PF01431">
    <property type="entry name" value="Peptidase_M13"/>
    <property type="match status" value="1"/>
</dbReference>
<sequence>FFISWATVWRTKSRDEAIKSQVKTDPHSPGMYRAYVPIQNVDAFYDAFGIKKGDKMYVEPEKRVKIW</sequence>
<comment type="caution">
    <text evidence="3">The sequence shown here is derived from an EMBL/GenBank/DDBJ whole genome shotgun (WGS) entry which is preliminary data.</text>
</comment>
<dbReference type="Proteomes" id="UP000298340">
    <property type="component" value="Unassembled WGS sequence"/>
</dbReference>
<dbReference type="AlphaFoldDB" id="A0A4Y7U363"/>
<feature type="non-terminal residue" evidence="3">
    <location>
        <position position="1"/>
    </location>
</feature>
<reference evidence="3 4" key="1">
    <citation type="journal article" date="2018" name="Syst. Appl. Microbiol.">
        <title>Flavobacterium circumlabens sp. nov. and Flavobacterium cupreum sp. nov., two psychrotrophic species isolated from Antarctic environmental samples.</title>
        <authorList>
            <person name="Kralova S."/>
            <person name="Busse H.J."/>
            <person name="Svec P."/>
            <person name="Maslanova I."/>
            <person name="Stankova E."/>
            <person name="Bartak M."/>
            <person name="Sedlacek I."/>
        </authorList>
    </citation>
    <scope>NUCLEOTIDE SEQUENCE [LARGE SCALE GENOMIC DNA]</scope>
    <source>
        <strain evidence="3 4">CCM 8828</strain>
    </source>
</reference>
<dbReference type="Gene3D" id="3.40.390.10">
    <property type="entry name" value="Collagenase (Catalytic Domain)"/>
    <property type="match status" value="1"/>
</dbReference>
<name>A0A4Y7U363_9FLAO</name>
<dbReference type="RefSeq" id="WP_134092609.1">
    <property type="nucleotide sequence ID" value="NZ_QWDN01001249.1"/>
</dbReference>
<organism evidence="3 4">
    <name type="scientific">Flavobacterium circumlabens</name>
    <dbReference type="NCBI Taxonomy" id="2133765"/>
    <lineage>
        <taxon>Bacteria</taxon>
        <taxon>Pseudomonadati</taxon>
        <taxon>Bacteroidota</taxon>
        <taxon>Flavobacteriia</taxon>
        <taxon>Flavobacteriales</taxon>
        <taxon>Flavobacteriaceae</taxon>
        <taxon>Flavobacterium</taxon>
    </lineage>
</organism>
<dbReference type="InterPro" id="IPR024079">
    <property type="entry name" value="MetalloPept_cat_dom_sf"/>
</dbReference>
<evidence type="ECO:0000256" key="1">
    <source>
        <dbReference type="ARBA" id="ARBA00007357"/>
    </source>
</evidence>
<dbReference type="GO" id="GO:0016485">
    <property type="term" value="P:protein processing"/>
    <property type="evidence" value="ECO:0007669"/>
    <property type="project" value="TreeGrafter"/>
</dbReference>
<proteinExistence type="inferred from homology"/>
<evidence type="ECO:0000259" key="2">
    <source>
        <dbReference type="Pfam" id="PF01431"/>
    </source>
</evidence>
<protein>
    <recommendedName>
        <fullName evidence="2">Peptidase M13 C-terminal domain-containing protein</fullName>
    </recommendedName>
</protein>
<dbReference type="PANTHER" id="PTHR11733">
    <property type="entry name" value="ZINC METALLOPROTEASE FAMILY M13 NEPRILYSIN-RELATED"/>
    <property type="match status" value="1"/>
</dbReference>
<dbReference type="PROSITE" id="PS51885">
    <property type="entry name" value="NEPRILYSIN"/>
    <property type="match status" value="1"/>
</dbReference>
<accession>A0A4Y7U363</accession>
<dbReference type="InterPro" id="IPR000718">
    <property type="entry name" value="Peptidase_M13"/>
</dbReference>
<comment type="similarity">
    <text evidence="1">Belongs to the peptidase M13 family.</text>
</comment>
<dbReference type="GO" id="GO:0004222">
    <property type="term" value="F:metalloendopeptidase activity"/>
    <property type="evidence" value="ECO:0007669"/>
    <property type="project" value="InterPro"/>
</dbReference>
<dbReference type="EMBL" id="QWDN01001249">
    <property type="protein sequence ID" value="TEB40488.1"/>
    <property type="molecule type" value="Genomic_DNA"/>
</dbReference>
<evidence type="ECO:0000313" key="4">
    <source>
        <dbReference type="Proteomes" id="UP000298340"/>
    </source>
</evidence>